<evidence type="ECO:0000313" key="2">
    <source>
        <dbReference type="EMBL" id="GFO35914.1"/>
    </source>
</evidence>
<dbReference type="Pfam" id="PF24173">
    <property type="entry name" value="TPR_TTI1_N"/>
    <property type="match status" value="1"/>
</dbReference>
<reference evidence="2 3" key="1">
    <citation type="journal article" date="2021" name="Elife">
        <title>Chloroplast acquisition without the gene transfer in kleptoplastic sea slugs, Plakobranchus ocellatus.</title>
        <authorList>
            <person name="Maeda T."/>
            <person name="Takahashi S."/>
            <person name="Yoshida T."/>
            <person name="Shimamura S."/>
            <person name="Takaki Y."/>
            <person name="Nagai Y."/>
            <person name="Toyoda A."/>
            <person name="Suzuki Y."/>
            <person name="Arimoto A."/>
            <person name="Ishii H."/>
            <person name="Satoh N."/>
            <person name="Nishiyama T."/>
            <person name="Hasebe M."/>
            <person name="Maruyama T."/>
            <person name="Minagawa J."/>
            <person name="Obokata J."/>
            <person name="Shigenobu S."/>
        </authorList>
    </citation>
    <scope>NUCLEOTIDE SEQUENCE [LARGE SCALE GENOMIC DNA]</scope>
</reference>
<accession>A0AAV4CVJ3</accession>
<dbReference type="Proteomes" id="UP000735302">
    <property type="component" value="Unassembled WGS sequence"/>
</dbReference>
<evidence type="ECO:0000259" key="1">
    <source>
        <dbReference type="Pfam" id="PF24173"/>
    </source>
</evidence>
<dbReference type="InterPro" id="IPR057566">
    <property type="entry name" value="TPR_TTI1_N"/>
</dbReference>
<name>A0AAV4CVJ3_9GAST</name>
<organism evidence="2 3">
    <name type="scientific">Plakobranchus ocellatus</name>
    <dbReference type="NCBI Taxonomy" id="259542"/>
    <lineage>
        <taxon>Eukaryota</taxon>
        <taxon>Metazoa</taxon>
        <taxon>Spiralia</taxon>
        <taxon>Lophotrochozoa</taxon>
        <taxon>Mollusca</taxon>
        <taxon>Gastropoda</taxon>
        <taxon>Heterobranchia</taxon>
        <taxon>Euthyneura</taxon>
        <taxon>Panpulmonata</taxon>
        <taxon>Sacoglossa</taxon>
        <taxon>Placobranchoidea</taxon>
        <taxon>Plakobranchidae</taxon>
        <taxon>Plakobranchus</taxon>
    </lineage>
</organism>
<evidence type="ECO:0000313" key="3">
    <source>
        <dbReference type="Proteomes" id="UP000735302"/>
    </source>
</evidence>
<sequence length="118" mass="13398">MALSELDRRRHAALELLKPICISLMKDATKERVKALNNALHEVDDRIVQEIQQYILFPIGTRLQLKDLPETLLCELCEVVVTLFQKTAVASLSSFFEIFNPLMFTLTPKDGSPRGIVE</sequence>
<comment type="caution">
    <text evidence="2">The sequence shown here is derived from an EMBL/GenBank/DDBJ whole genome shotgun (WGS) entry which is preliminary data.</text>
</comment>
<dbReference type="AlphaFoldDB" id="A0AAV4CVJ3"/>
<gene>
    <name evidence="2" type="ORF">PoB_006241900</name>
</gene>
<proteinExistence type="predicted"/>
<protein>
    <submittedName>
        <fullName evidence="2">Telo2 interacting protein 1</fullName>
    </submittedName>
</protein>
<feature type="domain" description="TTI1 N-terminal TPR" evidence="1">
    <location>
        <begin position="16"/>
        <end position="110"/>
    </location>
</feature>
<keyword evidence="3" id="KW-1185">Reference proteome</keyword>
<dbReference type="EMBL" id="BLXT01007026">
    <property type="protein sequence ID" value="GFO35914.1"/>
    <property type="molecule type" value="Genomic_DNA"/>
</dbReference>